<reference evidence="3" key="2">
    <citation type="submission" date="2013-12" db="EMBL/GenBank/DDBJ databases">
        <title>Evolution of pathogenesis and genome organization in the Tremellales.</title>
        <authorList>
            <person name="Cuomo C."/>
            <person name="Litvintseva A."/>
            <person name="Heitman J."/>
            <person name="Chen Y."/>
            <person name="Sun S."/>
            <person name="Springer D."/>
            <person name="Dromer F."/>
            <person name="Young S."/>
            <person name="Zeng Q."/>
            <person name="Chapman S."/>
            <person name="Gujja S."/>
            <person name="Saif S."/>
            <person name="Birren B."/>
        </authorList>
    </citation>
    <scope>NUCLEOTIDE SEQUENCE [LARGE SCALE GENOMIC DNA]</scope>
    <source>
        <strain evidence="3">CBS 10435</strain>
    </source>
</reference>
<gene>
    <name evidence="2" type="ORF">L486_08443</name>
</gene>
<protein>
    <submittedName>
        <fullName evidence="2">Uncharacterized protein</fullName>
    </submittedName>
</protein>
<feature type="coiled-coil region" evidence="1">
    <location>
        <begin position="123"/>
        <end position="150"/>
    </location>
</feature>
<evidence type="ECO:0000256" key="1">
    <source>
        <dbReference type="SAM" id="Coils"/>
    </source>
</evidence>
<sequence length="158" mass="18259">MQMYKYPNSSFDFDRLSLEEVQARQWELTSSLSETKAEMREILGRFDINADGDTEIIKTHEELTKENKQLKKTCAILYSRLKDTISELEEAKVTIDGLRSGYNSSRGAMHRSDRYTPRASKDIKSSQAEIEELSASNDQLSLRLMDAKDRLRKDNFPI</sequence>
<dbReference type="Proteomes" id="UP000092583">
    <property type="component" value="Unassembled WGS sequence"/>
</dbReference>
<dbReference type="AlphaFoldDB" id="A0A1B9IF60"/>
<keyword evidence="1" id="KW-0175">Coiled coil</keyword>
<evidence type="ECO:0000313" key="3">
    <source>
        <dbReference type="Proteomes" id="UP000092583"/>
    </source>
</evidence>
<name>A0A1B9IF60_9TREE</name>
<dbReference type="EMBL" id="KV700094">
    <property type="protein sequence ID" value="OCF54074.1"/>
    <property type="molecule type" value="Genomic_DNA"/>
</dbReference>
<reference evidence="2 3" key="1">
    <citation type="submission" date="2013-07" db="EMBL/GenBank/DDBJ databases">
        <title>The Genome Sequence of Kwoniella mangroviensis CBS10435.</title>
        <authorList>
            <consortium name="The Broad Institute Genome Sequencing Platform"/>
            <person name="Cuomo C."/>
            <person name="Litvintseva A."/>
            <person name="Chen Y."/>
            <person name="Heitman J."/>
            <person name="Sun S."/>
            <person name="Springer D."/>
            <person name="Dromer F."/>
            <person name="Young S.K."/>
            <person name="Zeng Q."/>
            <person name="Gargeya S."/>
            <person name="Fitzgerald M."/>
            <person name="Abouelleil A."/>
            <person name="Alvarado L."/>
            <person name="Berlin A.M."/>
            <person name="Chapman S.B."/>
            <person name="Dewar J."/>
            <person name="Goldberg J."/>
            <person name="Griggs A."/>
            <person name="Gujja S."/>
            <person name="Hansen M."/>
            <person name="Howarth C."/>
            <person name="Imamovic A."/>
            <person name="Larimer J."/>
            <person name="McCowan C."/>
            <person name="Murphy C."/>
            <person name="Pearson M."/>
            <person name="Priest M."/>
            <person name="Roberts A."/>
            <person name="Saif S."/>
            <person name="Shea T."/>
            <person name="Sykes S."/>
            <person name="Wortman J."/>
            <person name="Nusbaum C."/>
            <person name="Birren B."/>
        </authorList>
    </citation>
    <scope>NUCLEOTIDE SEQUENCE [LARGE SCALE GENOMIC DNA]</scope>
    <source>
        <strain evidence="2 3">CBS 10435</strain>
    </source>
</reference>
<proteinExistence type="predicted"/>
<keyword evidence="3" id="KW-1185">Reference proteome</keyword>
<accession>A0A1B9IF60</accession>
<evidence type="ECO:0000313" key="2">
    <source>
        <dbReference type="EMBL" id="OCF54074.1"/>
    </source>
</evidence>
<organism evidence="2 3">
    <name type="scientific">Kwoniella mangroviensis CBS 10435</name>
    <dbReference type="NCBI Taxonomy" id="1331196"/>
    <lineage>
        <taxon>Eukaryota</taxon>
        <taxon>Fungi</taxon>
        <taxon>Dikarya</taxon>
        <taxon>Basidiomycota</taxon>
        <taxon>Agaricomycotina</taxon>
        <taxon>Tremellomycetes</taxon>
        <taxon>Tremellales</taxon>
        <taxon>Cryptococcaceae</taxon>
        <taxon>Kwoniella</taxon>
    </lineage>
</organism>